<dbReference type="PANTHER" id="PTHR35936">
    <property type="entry name" value="MEMBRANE-BOUND LYTIC MUREIN TRANSGLYCOSYLASE F"/>
    <property type="match status" value="1"/>
</dbReference>
<dbReference type="Gene3D" id="3.40.190.10">
    <property type="entry name" value="Periplasmic binding protein-like II"/>
    <property type="match status" value="2"/>
</dbReference>
<keyword evidence="4" id="KW-1185">Reference proteome</keyword>
<sequence length="276" mass="31790">MQNIPASGTPYRGRPRRFSFMLIAIWATMLLWVPDLYASDNRLRKSCHQLIVSGHIDYPPFNYTEHETFRGASIDLIRLIARKIGVRVEIRNVGPWIRAVKNLTDGDIDLLVAIYKTPEREARYLYTLPYAEDPIVMFTMADAAFDFRDWYDLVGKVGVTTRGDSWGADFDQFIEQHLTMMRVNTTDQMIDMIARKRANYGVQGLYTLQRSERRASLGTDITISNTPIKSEKMYMAFSRLSPCRNLIDKVNAAITDFEKDKTIARLISNYVHRNGS</sequence>
<dbReference type="EMBL" id="PGTS01000002">
    <property type="protein sequence ID" value="PKR50938.1"/>
    <property type="molecule type" value="Genomic_DNA"/>
</dbReference>
<dbReference type="InterPro" id="IPR001638">
    <property type="entry name" value="Solute-binding_3/MltF_N"/>
</dbReference>
<dbReference type="SUPFAM" id="SSF53850">
    <property type="entry name" value="Periplasmic binding protein-like II"/>
    <property type="match status" value="1"/>
</dbReference>
<evidence type="ECO:0000313" key="4">
    <source>
        <dbReference type="Proteomes" id="UP000233365"/>
    </source>
</evidence>
<organism evidence="3 4">
    <name type="scientific">Thalassospira povalilytica</name>
    <dbReference type="NCBI Taxonomy" id="732237"/>
    <lineage>
        <taxon>Bacteria</taxon>
        <taxon>Pseudomonadati</taxon>
        <taxon>Pseudomonadota</taxon>
        <taxon>Alphaproteobacteria</taxon>
        <taxon>Rhodospirillales</taxon>
        <taxon>Thalassospiraceae</taxon>
        <taxon>Thalassospira</taxon>
    </lineage>
</organism>
<proteinExistence type="predicted"/>
<keyword evidence="1" id="KW-0732">Signal</keyword>
<dbReference type="Pfam" id="PF00497">
    <property type="entry name" value="SBP_bac_3"/>
    <property type="match status" value="1"/>
</dbReference>
<dbReference type="PANTHER" id="PTHR35936:SF6">
    <property type="entry name" value="AMINO ACID ABC TRANSPORTER SUBSTRATE-BINDING PAAT FAMILY PROTEIN"/>
    <property type="match status" value="1"/>
</dbReference>
<feature type="domain" description="Solute-binding protein family 3/N-terminal" evidence="2">
    <location>
        <begin position="50"/>
        <end position="274"/>
    </location>
</feature>
<name>A0ABX4RAS8_9PROT</name>
<evidence type="ECO:0000259" key="2">
    <source>
        <dbReference type="SMART" id="SM00062"/>
    </source>
</evidence>
<dbReference type="SMART" id="SM00062">
    <property type="entry name" value="PBPb"/>
    <property type="match status" value="1"/>
</dbReference>
<accession>A0ABX4RAS8</accession>
<evidence type="ECO:0000256" key="1">
    <source>
        <dbReference type="ARBA" id="ARBA00022729"/>
    </source>
</evidence>
<reference evidence="3 4" key="1">
    <citation type="submission" date="2017-11" db="EMBL/GenBank/DDBJ databases">
        <title>Biodiversity and function of Thalassospira species in the particle-attached aromatic-hydrocarbon-degrading consortia from the surface seawater of the China South Sea.</title>
        <authorList>
            <person name="Dong C."/>
            <person name="Liu R."/>
            <person name="Shao Z."/>
        </authorList>
    </citation>
    <scope>NUCLEOTIDE SEQUENCE [LARGE SCALE GENOMIC DNA]</scope>
    <source>
        <strain evidence="3 4">139Z-12</strain>
    </source>
</reference>
<protein>
    <recommendedName>
        <fullName evidence="2">Solute-binding protein family 3/N-terminal domain-containing protein</fullName>
    </recommendedName>
</protein>
<gene>
    <name evidence="3" type="ORF">CU041_05150</name>
</gene>
<dbReference type="Proteomes" id="UP000233365">
    <property type="component" value="Unassembled WGS sequence"/>
</dbReference>
<comment type="caution">
    <text evidence="3">The sequence shown here is derived from an EMBL/GenBank/DDBJ whole genome shotgun (WGS) entry which is preliminary data.</text>
</comment>
<evidence type="ECO:0000313" key="3">
    <source>
        <dbReference type="EMBL" id="PKR50938.1"/>
    </source>
</evidence>